<feature type="domain" description="KANL3/Tex30 alpha/beta hydrolase-like" evidence="1">
    <location>
        <begin position="31"/>
        <end position="220"/>
    </location>
</feature>
<evidence type="ECO:0000259" key="1">
    <source>
        <dbReference type="Pfam" id="PF20408"/>
    </source>
</evidence>
<dbReference type="PANTHER" id="PTHR13136">
    <property type="entry name" value="TESTIS DEVELOPMENT PROTEIN PRTD"/>
    <property type="match status" value="1"/>
</dbReference>
<dbReference type="InterPro" id="IPR026555">
    <property type="entry name" value="NSL3/Tex30"/>
</dbReference>
<sequence length="226" mass="24045">MPAIVERVADTARTPAVRGFLHRPERPCGDALILTHGAGGNANAPLLIALAEAFAATGLTVLRCDLPYRQARPHGPPRGNGAEDREGLRRAAEFCRSFMPGRMFLGGASYGGRQATMLAAEDPKVCDGLLVLSYPLHPPGRPGQLRTKHLPSIHAPVLFISGSKDPFGAPAELEAAVRLVPTKPRLLIVEGAGHDLGFSRAAKKKAAELPQQVLSAFRETVTPKCD</sequence>
<dbReference type="Gene3D" id="3.40.50.1820">
    <property type="entry name" value="alpha/beta hydrolase"/>
    <property type="match status" value="1"/>
</dbReference>
<name>A0A932ENB1_9BACT</name>
<dbReference type="SUPFAM" id="SSF53474">
    <property type="entry name" value="alpha/beta-Hydrolases"/>
    <property type="match status" value="1"/>
</dbReference>
<dbReference type="GO" id="GO:0016787">
    <property type="term" value="F:hydrolase activity"/>
    <property type="evidence" value="ECO:0007669"/>
    <property type="project" value="UniProtKB-KW"/>
</dbReference>
<dbReference type="AlphaFoldDB" id="A0A932ENB1"/>
<protein>
    <submittedName>
        <fullName evidence="2">Alpha/beta hydrolase</fullName>
    </submittedName>
</protein>
<dbReference type="InterPro" id="IPR029058">
    <property type="entry name" value="AB_hydrolase_fold"/>
</dbReference>
<reference evidence="2" key="1">
    <citation type="submission" date="2020-07" db="EMBL/GenBank/DDBJ databases">
        <title>Huge and variable diversity of episymbiotic CPR bacteria and DPANN archaea in groundwater ecosystems.</title>
        <authorList>
            <person name="He C.Y."/>
            <person name="Keren R."/>
            <person name="Whittaker M."/>
            <person name="Farag I.F."/>
            <person name="Doudna J."/>
            <person name="Cate J.H.D."/>
            <person name="Banfield J.F."/>
        </authorList>
    </citation>
    <scope>NUCLEOTIDE SEQUENCE</scope>
    <source>
        <strain evidence="2">NC_groundwater_580_Pr5_B-0.1um_64_19</strain>
    </source>
</reference>
<dbReference type="PANTHER" id="PTHR13136:SF11">
    <property type="entry name" value="TESTIS-EXPRESSED PROTEIN 30"/>
    <property type="match status" value="1"/>
</dbReference>
<organism evidence="2 3">
    <name type="scientific">Candidatus Korobacter versatilis</name>
    <dbReference type="NCBI Taxonomy" id="658062"/>
    <lineage>
        <taxon>Bacteria</taxon>
        <taxon>Pseudomonadati</taxon>
        <taxon>Acidobacteriota</taxon>
        <taxon>Terriglobia</taxon>
        <taxon>Terriglobales</taxon>
        <taxon>Candidatus Korobacteraceae</taxon>
        <taxon>Candidatus Korobacter</taxon>
    </lineage>
</organism>
<dbReference type="InterPro" id="IPR046879">
    <property type="entry name" value="KANL3/Tex30_Abhydrolase"/>
</dbReference>
<comment type="caution">
    <text evidence="2">The sequence shown here is derived from an EMBL/GenBank/DDBJ whole genome shotgun (WGS) entry which is preliminary data.</text>
</comment>
<dbReference type="Proteomes" id="UP000779809">
    <property type="component" value="Unassembled WGS sequence"/>
</dbReference>
<dbReference type="Pfam" id="PF20408">
    <property type="entry name" value="Abhydrolase_11"/>
    <property type="match status" value="1"/>
</dbReference>
<dbReference type="EMBL" id="JACPNR010000001">
    <property type="protein sequence ID" value="MBI2677172.1"/>
    <property type="molecule type" value="Genomic_DNA"/>
</dbReference>
<keyword evidence="2" id="KW-0378">Hydrolase</keyword>
<gene>
    <name evidence="2" type="ORF">HYX28_00145</name>
</gene>
<proteinExistence type="predicted"/>
<accession>A0A932ENB1</accession>
<evidence type="ECO:0000313" key="2">
    <source>
        <dbReference type="EMBL" id="MBI2677172.1"/>
    </source>
</evidence>
<evidence type="ECO:0000313" key="3">
    <source>
        <dbReference type="Proteomes" id="UP000779809"/>
    </source>
</evidence>